<gene>
    <name evidence="1" type="ORF">METZ01_LOCUS229459</name>
</gene>
<sequence length="490" mass="53780">GIDITTNDVDLPVPLPEIGFPSSGATGGGTTRLELFRCVLEQDGVPLTSNRLQVMDLRSTLPFDIDFLMNFKNFFPPPGNDSVKIDQTLESGETYNFDFSLKGDTLRALEYPDSAIGQLELDVAVTIPEQKTTIPFNTDEIGSFGLGVRFGSLNFKELEAFIYQGFPSVPTEQELPQGFKGVTLADVRIQFIMDSQIRLPVKMNMDFIAIDVFNDTTRLIVDIDTVGYPASDSPGDTSRTIIELNRFGTQITIYESISDSLPSYDTLKVPCDGCGTIIDVMAANPATLIVDAEARIDGRGTIVAGASLGGGFKLVAPFALIMEPMTIMSQPTVLEEMDYQTRNRIRSSLIQSDMVFDVTNSLPFGAELSVLLSNAEFFPTDTTMDMLSDFRDSMAAEQGWNPSDDVYIIKNCTDLSPENSNIYIFNVMTDHNECIDGMPYIIRSDGTGVDTVISYVDTLFKFILPFPDRLYTDEDADSLGVPTGMVAEPG</sequence>
<protein>
    <submittedName>
        <fullName evidence="1">Uncharacterized protein</fullName>
    </submittedName>
</protein>
<organism evidence="1">
    <name type="scientific">marine metagenome</name>
    <dbReference type="NCBI Taxonomy" id="408172"/>
    <lineage>
        <taxon>unclassified sequences</taxon>
        <taxon>metagenomes</taxon>
        <taxon>ecological metagenomes</taxon>
    </lineage>
</organism>
<name>A0A382GP86_9ZZZZ</name>
<proteinExistence type="predicted"/>
<evidence type="ECO:0000313" key="1">
    <source>
        <dbReference type="EMBL" id="SVB76605.1"/>
    </source>
</evidence>
<reference evidence="1" key="1">
    <citation type="submission" date="2018-05" db="EMBL/GenBank/DDBJ databases">
        <authorList>
            <person name="Lanie J.A."/>
            <person name="Ng W.-L."/>
            <person name="Kazmierczak K.M."/>
            <person name="Andrzejewski T.M."/>
            <person name="Davidsen T.M."/>
            <person name="Wayne K.J."/>
            <person name="Tettelin H."/>
            <person name="Glass J.I."/>
            <person name="Rusch D."/>
            <person name="Podicherti R."/>
            <person name="Tsui H.-C.T."/>
            <person name="Winkler M.E."/>
        </authorList>
    </citation>
    <scope>NUCLEOTIDE SEQUENCE</scope>
</reference>
<accession>A0A382GP86</accession>
<feature type="non-terminal residue" evidence="1">
    <location>
        <position position="1"/>
    </location>
</feature>
<dbReference type="EMBL" id="UINC01056501">
    <property type="protein sequence ID" value="SVB76605.1"/>
    <property type="molecule type" value="Genomic_DNA"/>
</dbReference>
<dbReference type="AlphaFoldDB" id="A0A382GP86"/>
<feature type="non-terminal residue" evidence="1">
    <location>
        <position position="490"/>
    </location>
</feature>